<protein>
    <submittedName>
        <fullName evidence="5">TATA box-binding protein-associated factor RNA polymerase I subunit C</fullName>
    </submittedName>
</protein>
<dbReference type="InterPro" id="IPR049090">
    <property type="entry name" value="TAF1C_HB"/>
</dbReference>
<evidence type="ECO:0000313" key="5">
    <source>
        <dbReference type="RefSeq" id="XP_002665919.3"/>
    </source>
</evidence>
<evidence type="ECO:0000313" key="4">
    <source>
        <dbReference type="Proteomes" id="UP000000437"/>
    </source>
</evidence>
<feature type="compositionally biased region" description="Low complexity" evidence="1">
    <location>
        <begin position="621"/>
        <end position="641"/>
    </location>
</feature>
<feature type="compositionally biased region" description="Basic residues" evidence="1">
    <location>
        <begin position="786"/>
        <end position="799"/>
    </location>
</feature>
<feature type="domain" description="TAF1C helical bundle" evidence="3">
    <location>
        <begin position="523"/>
        <end position="810"/>
    </location>
</feature>
<feature type="region of interest" description="Disordered" evidence="1">
    <location>
        <begin position="941"/>
        <end position="994"/>
    </location>
</feature>
<dbReference type="InterPro" id="IPR038801">
    <property type="entry name" value="TAF1C"/>
</dbReference>
<dbReference type="CTD" id="9013"/>
<feature type="region of interest" description="Disordered" evidence="1">
    <location>
        <begin position="885"/>
        <end position="920"/>
    </location>
</feature>
<feature type="compositionally biased region" description="Polar residues" evidence="1">
    <location>
        <begin position="584"/>
        <end position="596"/>
    </location>
</feature>
<keyword evidence="4" id="KW-1185">Reference proteome</keyword>
<name>A0A8M1RRS6_DANRE</name>
<dbReference type="GlyGen" id="A0A8M1RRS6">
    <property type="glycosylation" value="1 site"/>
</dbReference>
<feature type="compositionally biased region" description="Polar residues" evidence="1">
    <location>
        <begin position="888"/>
        <end position="905"/>
    </location>
</feature>
<feature type="compositionally biased region" description="Polar residues" evidence="1">
    <location>
        <begin position="801"/>
        <end position="828"/>
    </location>
</feature>
<dbReference type="FunCoup" id="A0A8M1RRS6">
    <property type="interactions" value="411"/>
</dbReference>
<proteinExistence type="predicted"/>
<dbReference type="RefSeq" id="XP_002665919.3">
    <property type="nucleotide sequence ID" value="XM_002665873.8"/>
</dbReference>
<dbReference type="AGR" id="ZFIN:ZDB-GENE-030131-8286"/>
<reference evidence="5" key="1">
    <citation type="submission" date="2025-08" db="UniProtKB">
        <authorList>
            <consortium name="RefSeq"/>
        </authorList>
    </citation>
    <scope>IDENTIFICATION</scope>
    <source>
        <strain evidence="5">Tuebingen</strain>
        <tissue evidence="5">Fibroblasts and whole tissue</tissue>
    </source>
</reference>
<dbReference type="Proteomes" id="UP000000437">
    <property type="component" value="Chromosome 21"/>
</dbReference>
<dbReference type="OrthoDB" id="2382881at2759"/>
<accession>A0A8M1RRS6</accession>
<dbReference type="Pfam" id="PF20641">
    <property type="entry name" value="TAF1C_beta-prop"/>
    <property type="match status" value="1"/>
</dbReference>
<evidence type="ECO:0000259" key="3">
    <source>
        <dbReference type="Pfam" id="PF20642"/>
    </source>
</evidence>
<dbReference type="GO" id="GO:0001164">
    <property type="term" value="F:RNA polymerase I core promoter sequence-specific DNA binding"/>
    <property type="evidence" value="ECO:0000318"/>
    <property type="project" value="GO_Central"/>
</dbReference>
<dbReference type="GO" id="GO:0001650">
    <property type="term" value="C:fibrillar center"/>
    <property type="evidence" value="ECO:0000318"/>
    <property type="project" value="GO_Central"/>
</dbReference>
<evidence type="ECO:0000313" key="6">
    <source>
        <dbReference type="ZFIN" id="ZDB-GENE-030131-8286"/>
    </source>
</evidence>
<dbReference type="ZFIN" id="ZDB-GENE-030131-8286">
    <property type="gene designation" value="taf1c"/>
</dbReference>
<feature type="compositionally biased region" description="Low complexity" evidence="1">
    <location>
        <begin position="968"/>
        <end position="985"/>
    </location>
</feature>
<dbReference type="KEGG" id="dre:336342"/>
<dbReference type="PANTHER" id="PTHR15319:SF1">
    <property type="entry name" value="TATA BOX-BINDING PROTEIN-ASSOCIATED FACTOR RNA POLYMERASE I SUBUNIT C"/>
    <property type="match status" value="1"/>
</dbReference>
<feature type="region of interest" description="Disordered" evidence="1">
    <location>
        <begin position="782"/>
        <end position="849"/>
    </location>
</feature>
<dbReference type="Pfam" id="PF20642">
    <property type="entry name" value="TAF1C_HB"/>
    <property type="match status" value="1"/>
</dbReference>
<organism evidence="4 5">
    <name type="scientific">Danio rerio</name>
    <name type="common">Zebrafish</name>
    <name type="synonym">Brachydanio rerio</name>
    <dbReference type="NCBI Taxonomy" id="7955"/>
    <lineage>
        <taxon>Eukaryota</taxon>
        <taxon>Metazoa</taxon>
        <taxon>Chordata</taxon>
        <taxon>Craniata</taxon>
        <taxon>Vertebrata</taxon>
        <taxon>Euteleostomi</taxon>
        <taxon>Actinopterygii</taxon>
        <taxon>Neopterygii</taxon>
        <taxon>Teleostei</taxon>
        <taxon>Ostariophysi</taxon>
        <taxon>Cypriniformes</taxon>
        <taxon>Danionidae</taxon>
        <taxon>Danioninae</taxon>
        <taxon>Danio</taxon>
    </lineage>
</organism>
<gene>
    <name evidence="5 6" type="primary">taf1c</name>
</gene>
<feature type="domain" description="TAF1C beta-propeller" evidence="2">
    <location>
        <begin position="278"/>
        <end position="414"/>
    </location>
</feature>
<evidence type="ECO:0000256" key="1">
    <source>
        <dbReference type="SAM" id="MobiDB-lite"/>
    </source>
</evidence>
<feature type="compositionally biased region" description="Polar residues" evidence="1">
    <location>
        <begin position="941"/>
        <end position="952"/>
    </location>
</feature>
<evidence type="ECO:0000259" key="2">
    <source>
        <dbReference type="Pfam" id="PF20641"/>
    </source>
</evidence>
<dbReference type="PANTHER" id="PTHR15319">
    <property type="entry name" value="TATA BOX-BINDING PROTEIN ASSOCIATED FACTOR RNA POLYMERASE I SUBUNIT C"/>
    <property type="match status" value="1"/>
</dbReference>
<sequence length="994" mass="113209">MDGTFPHQLFPHFYLDGPPDVKPKHCYSGWGTYERVFPVNAEQCDDEGALYRHKFESQHTVRGEEWVQLKPAVTPFTPPHKDAKVYSTDPLDPLDFPEQMKYYYQHHCMDAFSTMGRLLEENFTYKSNQSKDVMSLRWSKDFVKGLNYKRCELGKSSRKVRHIHRLLSDIVTDVPQPLLCSLLHEELTYQSEQQQFSADATGGALGFLPFYESEKGSDGCLIYSSGALMDKICFHRVAQEYKDDGTPTFNMGSEPVVFNLNAAARQISCGNYENSVHVAVRSDYFCGAWFVFDKLKPSLVDVIQTKQRFSCVTVSPHLPGEIVVANEQGAAYLWTPKKGLQKFREEDANLYFNAKSPWRWCDFSCHPRVLVYADRTGAELTDIRSADCNHTLFRIGKTPACLSGERVILVKYLGNIHPHHHLINTQFSSYIMDERVPSIPMLKWDHMMDFPPIYTCALPPKSQSQSCKVLLGAQRSQEIMLLQYTGGRQHACQTQGPIQKLLCPKDSLSHLNLQLPHKRRIAQKRLNSPAAGFMALQNKDYLSVFHLTDTADIFYQTLKLQTDQTTTDAQDPEQAVRVEPTVGDNENLQLQTNDNISENDSETEGQQVPLSPLKVIDNVDNDPLNNLDANENVSNEPPNNSTGINPSGSTKPLKQSKYLDLQRIWDVWFDYLFKNSADKKWLPQFRRIYTADIKCLRTNKQDKLEEDRLTRLRKDLQEVMRNRDLLVHGVTYLPHLNVEQIPDPVDPEDWPDDVSQRMAASWEGNWKSWWEDKLGLNRDKKIANLRQKRRREKQARSRSRTSLSGSFASSVSNPDSLSGWSSATSQYLGSDEETLENSQATDIEEWKSRPENRNKSPILLRRFLNEQSVEKEAVISPLRRLEQELMRSSKSQPSLQVKQPTSGTPKATVEKDSVDHPGLVSPLRKLSIPLKRCKEFYLSSLPTSQASTQDSTADGGFSVPQARLLSPAAPSQRASQIRSSSQASQPKKKSRMGF</sequence>
<feature type="region of interest" description="Disordered" evidence="1">
    <location>
        <begin position="565"/>
        <end position="653"/>
    </location>
</feature>
<dbReference type="AlphaFoldDB" id="A0A8M1RRS6"/>
<dbReference type="GeneID" id="336342"/>
<feature type="compositionally biased region" description="Polar residues" evidence="1">
    <location>
        <begin position="642"/>
        <end position="653"/>
    </location>
</feature>
<dbReference type="InterPro" id="IPR049087">
    <property type="entry name" value="TAF1C_beta-prop"/>
</dbReference>